<dbReference type="Proteomes" id="UP000185598">
    <property type="component" value="Unassembled WGS sequence"/>
</dbReference>
<evidence type="ECO:0000313" key="10">
    <source>
        <dbReference type="EMBL" id="OLP52428.1"/>
    </source>
</evidence>
<dbReference type="SUPFAM" id="SSF158472">
    <property type="entry name" value="HAMP domain-like"/>
    <property type="match status" value="1"/>
</dbReference>
<dbReference type="Gene3D" id="1.10.287.950">
    <property type="entry name" value="Methyl-accepting chemotaxis protein"/>
    <property type="match status" value="1"/>
</dbReference>
<feature type="domain" description="Methyl-accepting transducer" evidence="8">
    <location>
        <begin position="469"/>
        <end position="698"/>
    </location>
</feature>
<evidence type="ECO:0000256" key="4">
    <source>
        <dbReference type="PROSITE-ProRule" id="PRU00284"/>
    </source>
</evidence>
<dbReference type="EMBL" id="MKIN01000009">
    <property type="protein sequence ID" value="OLP52428.1"/>
    <property type="molecule type" value="Genomic_DNA"/>
</dbReference>
<dbReference type="PANTHER" id="PTHR43531:SF11">
    <property type="entry name" value="METHYL-ACCEPTING CHEMOTAXIS PROTEIN 3"/>
    <property type="match status" value="1"/>
</dbReference>
<dbReference type="GO" id="GO:0016020">
    <property type="term" value="C:membrane"/>
    <property type="evidence" value="ECO:0007669"/>
    <property type="project" value="UniProtKB-SubCell"/>
</dbReference>
<evidence type="ECO:0000256" key="6">
    <source>
        <dbReference type="SAM" id="MobiDB-lite"/>
    </source>
</evidence>
<evidence type="ECO:0000256" key="7">
    <source>
        <dbReference type="SAM" id="Phobius"/>
    </source>
</evidence>
<keyword evidence="7" id="KW-0472">Membrane</keyword>
<feature type="domain" description="HAMP" evidence="9">
    <location>
        <begin position="331"/>
        <end position="384"/>
    </location>
</feature>
<dbReference type="InterPro" id="IPR004090">
    <property type="entry name" value="Chemotax_Me-accpt_rcpt"/>
</dbReference>
<name>A0A1Q9AC42_9HYPH</name>
<evidence type="ECO:0000259" key="9">
    <source>
        <dbReference type="PROSITE" id="PS50885"/>
    </source>
</evidence>
<evidence type="ECO:0000256" key="3">
    <source>
        <dbReference type="ARBA" id="ARBA00029447"/>
    </source>
</evidence>
<dbReference type="STRING" id="887144.BJF91_23855"/>
<dbReference type="SUPFAM" id="SSF58104">
    <property type="entry name" value="Methyl-accepting chemotaxis protein (MCP) signaling domain"/>
    <property type="match status" value="1"/>
</dbReference>
<dbReference type="PRINTS" id="PR00260">
    <property type="entry name" value="CHEMTRNSDUCR"/>
</dbReference>
<dbReference type="PROSITE" id="PS50885">
    <property type="entry name" value="HAMP"/>
    <property type="match status" value="2"/>
</dbReference>
<dbReference type="Pfam" id="PF00672">
    <property type="entry name" value="HAMP"/>
    <property type="match status" value="1"/>
</dbReference>
<dbReference type="SMART" id="SM00304">
    <property type="entry name" value="HAMP"/>
    <property type="match status" value="3"/>
</dbReference>
<dbReference type="InterPro" id="IPR004089">
    <property type="entry name" value="MCPsignal_dom"/>
</dbReference>
<feature type="transmembrane region" description="Helical" evidence="7">
    <location>
        <begin position="312"/>
        <end position="333"/>
    </location>
</feature>
<evidence type="ECO:0000259" key="8">
    <source>
        <dbReference type="PROSITE" id="PS50111"/>
    </source>
</evidence>
<protein>
    <submittedName>
        <fullName evidence="10">Chemotaxis protein</fullName>
    </submittedName>
</protein>
<evidence type="ECO:0000256" key="1">
    <source>
        <dbReference type="ARBA" id="ARBA00004370"/>
    </source>
</evidence>
<keyword evidence="2" id="KW-0145">Chemotaxis</keyword>
<comment type="caution">
    <text evidence="10">The sequence shown here is derived from an EMBL/GenBank/DDBJ whole genome shotgun (WGS) entry which is preliminary data.</text>
</comment>
<dbReference type="InterPro" id="IPR003660">
    <property type="entry name" value="HAMP_dom"/>
</dbReference>
<gene>
    <name evidence="10" type="ORF">BJF91_23855</name>
</gene>
<dbReference type="PROSITE" id="PS50111">
    <property type="entry name" value="CHEMOTAXIS_TRANSDUC_2"/>
    <property type="match status" value="1"/>
</dbReference>
<accession>A0A1Q9AC42</accession>
<dbReference type="FunFam" id="1.10.287.950:FF:000001">
    <property type="entry name" value="Methyl-accepting chemotaxis sensory transducer"/>
    <property type="match status" value="1"/>
</dbReference>
<evidence type="ECO:0000256" key="2">
    <source>
        <dbReference type="ARBA" id="ARBA00022500"/>
    </source>
</evidence>
<evidence type="ECO:0000256" key="5">
    <source>
        <dbReference type="SAM" id="Coils"/>
    </source>
</evidence>
<keyword evidence="4" id="KW-0807">Transducer</keyword>
<reference evidence="10 11" key="1">
    <citation type="submission" date="2016-09" db="EMBL/GenBank/DDBJ databases">
        <title>Rhizobium oryziradicis sp. nov., isolated from the root of rice.</title>
        <authorList>
            <person name="Zhao J."/>
            <person name="Zhang X."/>
        </authorList>
    </citation>
    <scope>NUCLEOTIDE SEQUENCE [LARGE SCALE GENOMIC DNA]</scope>
    <source>
        <strain evidence="10 11">14971</strain>
    </source>
</reference>
<organism evidence="10 11">
    <name type="scientific">Allorhizobium taibaishanense</name>
    <dbReference type="NCBI Taxonomy" id="887144"/>
    <lineage>
        <taxon>Bacteria</taxon>
        <taxon>Pseudomonadati</taxon>
        <taxon>Pseudomonadota</taxon>
        <taxon>Alphaproteobacteria</taxon>
        <taxon>Hyphomicrobiales</taxon>
        <taxon>Rhizobiaceae</taxon>
        <taxon>Rhizobium/Agrobacterium group</taxon>
        <taxon>Allorhizobium</taxon>
    </lineage>
</organism>
<dbReference type="GO" id="GO:0007165">
    <property type="term" value="P:signal transduction"/>
    <property type="evidence" value="ECO:0007669"/>
    <property type="project" value="UniProtKB-KW"/>
</dbReference>
<sequence>MKMPVKSVSGKLLLAVGVTIALAIGNFAIVGVVVTKNQLHGQVINKASEKSETASKQVAAEMASAISTGSSMAAAVSGLMEAGGRSRADILALLKAVAQQSKSVSSTWMVELPDGPAATALQGTDASDAQGRFTAQWSRDDGGKLTLTSRSVRPGDAWFAEPLKTGKGLLTEPSLSSSGRLVTSVSMPVTVNGKIVALAGLDLTLDDLNAQIGALMPFEGSSMMMVTASGKWIVNPDASLRMKDYAGPGAAEVKAALGDGQLRVITDLPNGATRVVFPFTAPGLSKPWATVLDIPEKVITGSINEQVKGITISFIVNLVLGLGLIYIVCVYVVRRPLSQVLADVRSMGTGDYDKSVAGTARGDEFGTLAKALEQFRLDLAAGRLSRQDQERMRQSAEQDRERQVALDKAKADQLVQFVQQVQAGFNALAAGDLTIRMQESVAPEFEPIRENFNISVASLEEAMSAVINTVGTIRSGLGEISAAANDLARRTEQQAASLEETVAALGDVSRAVEGTAQGAGQAQSVVSATRDNAAKGGDIVARAIDAMTEIQGSSEKIGNIIGVIDEIAFQTNLLALNAGVEAARAGEAGKGFAVVAQEVRELAQRSANAAREIKDLISTSSAQVQTGVALVSSSGTSLQEIVDQIARMSGTITQIADSAREQSTSLREVTNAGDIMDKVTQQNAAMVEETTAAAQSLAQETDNLAIMMQRFRIGAGANGRARDGAQRAAPRYAAAS</sequence>
<evidence type="ECO:0000313" key="11">
    <source>
        <dbReference type="Proteomes" id="UP000185598"/>
    </source>
</evidence>
<feature type="transmembrane region" description="Helical" evidence="7">
    <location>
        <begin position="12"/>
        <end position="34"/>
    </location>
</feature>
<dbReference type="GO" id="GO:0006935">
    <property type="term" value="P:chemotaxis"/>
    <property type="evidence" value="ECO:0007669"/>
    <property type="project" value="UniProtKB-KW"/>
</dbReference>
<dbReference type="InterPro" id="IPR051310">
    <property type="entry name" value="MCP_chemotaxis"/>
</dbReference>
<keyword evidence="7" id="KW-0812">Transmembrane</keyword>
<dbReference type="CDD" id="cd12913">
    <property type="entry name" value="PDC1_MCP_like"/>
    <property type="match status" value="1"/>
</dbReference>
<dbReference type="PANTHER" id="PTHR43531">
    <property type="entry name" value="PROTEIN ICFG"/>
    <property type="match status" value="1"/>
</dbReference>
<feature type="region of interest" description="Disordered" evidence="6">
    <location>
        <begin position="717"/>
        <end position="736"/>
    </location>
</feature>
<comment type="subcellular location">
    <subcellularLocation>
        <location evidence="1">Membrane</location>
    </subcellularLocation>
</comment>
<dbReference type="OrthoDB" id="3378718at2"/>
<dbReference type="AlphaFoldDB" id="A0A1Q9AC42"/>
<dbReference type="SMART" id="SM00283">
    <property type="entry name" value="MA"/>
    <property type="match status" value="1"/>
</dbReference>
<proteinExistence type="inferred from homology"/>
<dbReference type="Gene3D" id="6.10.340.10">
    <property type="match status" value="1"/>
</dbReference>
<dbReference type="Gene3D" id="3.30.450.20">
    <property type="entry name" value="PAS domain"/>
    <property type="match status" value="2"/>
</dbReference>
<feature type="domain" description="HAMP" evidence="9">
    <location>
        <begin position="412"/>
        <end position="464"/>
    </location>
</feature>
<keyword evidence="5" id="KW-0175">Coiled coil</keyword>
<feature type="compositionally biased region" description="Low complexity" evidence="6">
    <location>
        <begin position="726"/>
        <end position="736"/>
    </location>
</feature>
<keyword evidence="7" id="KW-1133">Transmembrane helix</keyword>
<dbReference type="Pfam" id="PF00015">
    <property type="entry name" value="MCPsignal"/>
    <property type="match status" value="1"/>
</dbReference>
<dbReference type="CDD" id="cd11386">
    <property type="entry name" value="MCP_signal"/>
    <property type="match status" value="1"/>
</dbReference>
<comment type="similarity">
    <text evidence="3">Belongs to the methyl-accepting chemotaxis (MCP) protein family.</text>
</comment>
<dbReference type="GO" id="GO:0004888">
    <property type="term" value="F:transmembrane signaling receptor activity"/>
    <property type="evidence" value="ECO:0007669"/>
    <property type="project" value="InterPro"/>
</dbReference>
<keyword evidence="11" id="KW-1185">Reference proteome</keyword>
<dbReference type="CDD" id="cd06225">
    <property type="entry name" value="HAMP"/>
    <property type="match status" value="1"/>
</dbReference>
<feature type="coiled-coil region" evidence="5">
    <location>
        <begin position="481"/>
        <end position="508"/>
    </location>
</feature>